<proteinExistence type="predicted"/>
<name>A0A150LH90_9BACI</name>
<dbReference type="Proteomes" id="UP000075683">
    <property type="component" value="Unassembled WGS sequence"/>
</dbReference>
<dbReference type="STRING" id="301148.B4135_3165"/>
<evidence type="ECO:0000313" key="1">
    <source>
        <dbReference type="EMBL" id="KYD11731.1"/>
    </source>
</evidence>
<accession>A0A150LH90</accession>
<reference evidence="1 2" key="1">
    <citation type="submission" date="2016-01" db="EMBL/GenBank/DDBJ databases">
        <title>Draft Genome Sequences of Seven Thermophilic Sporeformers Isolated from Foods.</title>
        <authorList>
            <person name="Berendsen E.M."/>
            <person name="Wells-Bennik M.H."/>
            <person name="Krawcyk A.O."/>
            <person name="De Jong A."/>
            <person name="Holsappel S."/>
            <person name="Eijlander R.T."/>
            <person name="Kuipers O.P."/>
        </authorList>
    </citation>
    <scope>NUCLEOTIDE SEQUENCE [LARGE SCALE GENOMIC DNA]</scope>
    <source>
        <strain evidence="1 2">B4135</strain>
    </source>
</reference>
<dbReference type="EMBL" id="LQYT01000104">
    <property type="protein sequence ID" value="KYD11731.1"/>
    <property type="molecule type" value="Genomic_DNA"/>
</dbReference>
<evidence type="ECO:0000313" key="2">
    <source>
        <dbReference type="Proteomes" id="UP000075683"/>
    </source>
</evidence>
<dbReference type="AlphaFoldDB" id="A0A150LH90"/>
<organism evidence="1 2">
    <name type="scientific">Caldibacillus debilis</name>
    <dbReference type="NCBI Taxonomy" id="301148"/>
    <lineage>
        <taxon>Bacteria</taxon>
        <taxon>Bacillati</taxon>
        <taxon>Bacillota</taxon>
        <taxon>Bacilli</taxon>
        <taxon>Bacillales</taxon>
        <taxon>Bacillaceae</taxon>
        <taxon>Caldibacillus</taxon>
    </lineage>
</organism>
<gene>
    <name evidence="1" type="ORF">B4135_3165</name>
</gene>
<comment type="caution">
    <text evidence="1">The sequence shown here is derived from an EMBL/GenBank/DDBJ whole genome shotgun (WGS) entry which is preliminary data.</text>
</comment>
<sequence length="51" mass="5651">MDFHLGLEISFQGKGRENPSPVEPGTVAQIFFSKNPGFSSSRLPRKQENST</sequence>
<protein>
    <submittedName>
        <fullName evidence="1">Uncharacterized protein</fullName>
    </submittedName>
</protein>